<dbReference type="PRINTS" id="PR00120">
    <property type="entry name" value="HATPASE"/>
</dbReference>
<dbReference type="Gene3D" id="3.40.50.1000">
    <property type="entry name" value="HAD superfamily/HAD-like"/>
    <property type="match status" value="1"/>
</dbReference>
<dbReference type="InterPro" id="IPR023299">
    <property type="entry name" value="ATPase_P-typ_cyto_dom_N"/>
</dbReference>
<feature type="transmembrane region" description="Helical" evidence="15">
    <location>
        <begin position="659"/>
        <end position="678"/>
    </location>
</feature>
<feature type="transmembrane region" description="Helical" evidence="15">
    <location>
        <begin position="49"/>
        <end position="69"/>
    </location>
</feature>
<keyword evidence="10" id="KW-0460">Magnesium</keyword>
<dbReference type="PROSITE" id="PS00154">
    <property type="entry name" value="ATPASE_E1_E2"/>
    <property type="match status" value="1"/>
</dbReference>
<evidence type="ECO:0000256" key="3">
    <source>
        <dbReference type="ARBA" id="ARBA00022448"/>
    </source>
</evidence>
<keyword evidence="12 15" id="KW-1133">Transmembrane helix</keyword>
<dbReference type="GO" id="GO:0016887">
    <property type="term" value="F:ATP hydrolysis activity"/>
    <property type="evidence" value="ECO:0007669"/>
    <property type="project" value="InterPro"/>
</dbReference>
<evidence type="ECO:0000256" key="1">
    <source>
        <dbReference type="ARBA" id="ARBA00004651"/>
    </source>
</evidence>
<evidence type="ECO:0000256" key="4">
    <source>
        <dbReference type="ARBA" id="ARBA00022475"/>
    </source>
</evidence>
<evidence type="ECO:0000256" key="15">
    <source>
        <dbReference type="RuleBase" id="RU362081"/>
    </source>
</evidence>
<dbReference type="NCBIfam" id="TIGR01525">
    <property type="entry name" value="ATPase-IB_hvy"/>
    <property type="match status" value="1"/>
</dbReference>
<gene>
    <name evidence="18" type="ORF">DDZ15_11835</name>
</gene>
<keyword evidence="14 15" id="KW-0472">Membrane</keyword>
<keyword evidence="6 15" id="KW-0812">Transmembrane</keyword>
<dbReference type="PANTHER" id="PTHR43520">
    <property type="entry name" value="ATP7, ISOFORM B"/>
    <property type="match status" value="1"/>
</dbReference>
<keyword evidence="8 15" id="KW-0547">Nucleotide-binding</keyword>
<dbReference type="InterPro" id="IPR044492">
    <property type="entry name" value="P_typ_ATPase_HD_dom"/>
</dbReference>
<sequence>MKDDPEEHSHSQNDHSAEGDHNHNSDHDHNGHSHREHHKQMVQDFKWRFWWVLGLTLPILALSPMIQQFMGVDWRFTGDEWILAGLSTIVFFFGGWPFLTGLVDELREKQPGMMTLIGLAISIAYFYSTAVVFGFEGDLLYWELSTLVAIMLLGHWVEMRSVLSASAALEELAELLPGEAHRVKEDGSTEDIPVDELHKSDKVLIKPGEKIPADGKVVKGESSVNEAMLTGESKPVNKAEGDEVIGGSVNEKGSLTIEITKTGDDSFLSQVMNLVEEAQQSKSRTQDLANRAAFWLTIIAITAGLITFFSWISFTGQEFGFAMNRTVAVMVITCPHALGLAIPLVVSMSTSIAATNGFLIRDRAAFEQARNLDAVIFDKTGTLTQGTFTVTDIMSFGDEFSEEEILKYAASLEKNSEHPLARGILEKADETFEVDEFDSITGKGIQGKVNGKSVKVVSPGYIRENNMEYPEDDVDEISSQGKTVVFVVVENNLAGAIALGDEIRESSRNAIKALHEMDIECIMLTGDNQQTADFVASELGIDQVFAEVLPDEKADKVKEVQNQGKLVAMTGDGVNDAPALAQSDVGIAIGAGSDVAVETGDIVLVRDNPEDVTALVKLSKSTYSKMVQNLFWATGYNVVAIPLAAGALFAWGIVLSPAVGAILMSLSTVIVAVNARFLKMDA</sequence>
<dbReference type="FunFam" id="2.70.150.10:FF:000002">
    <property type="entry name" value="Copper-transporting ATPase 1, putative"/>
    <property type="match status" value="1"/>
</dbReference>
<evidence type="ECO:0000256" key="6">
    <source>
        <dbReference type="ARBA" id="ARBA00022692"/>
    </source>
</evidence>
<comment type="subcellular location">
    <subcellularLocation>
        <location evidence="1">Cell membrane</location>
        <topology evidence="1">Multi-pass membrane protein</topology>
    </subcellularLocation>
</comment>
<dbReference type="InterPro" id="IPR027256">
    <property type="entry name" value="P-typ_ATPase_IB"/>
</dbReference>
<evidence type="ECO:0000256" key="8">
    <source>
        <dbReference type="ARBA" id="ARBA00022741"/>
    </source>
</evidence>
<dbReference type="SUPFAM" id="SSF81653">
    <property type="entry name" value="Calcium ATPase, transduction domain A"/>
    <property type="match status" value="1"/>
</dbReference>
<dbReference type="Proteomes" id="UP000245533">
    <property type="component" value="Unassembled WGS sequence"/>
</dbReference>
<dbReference type="GO" id="GO:0043682">
    <property type="term" value="F:P-type divalent copper transporter activity"/>
    <property type="evidence" value="ECO:0007669"/>
    <property type="project" value="TreeGrafter"/>
</dbReference>
<evidence type="ECO:0000256" key="16">
    <source>
        <dbReference type="SAM" id="MobiDB-lite"/>
    </source>
</evidence>
<protein>
    <submittedName>
        <fullName evidence="18">Heavy metal translocating P-type ATPase</fullName>
    </submittedName>
</protein>
<feature type="region of interest" description="Disordered" evidence="16">
    <location>
        <begin position="1"/>
        <end position="35"/>
    </location>
</feature>
<evidence type="ECO:0000313" key="18">
    <source>
        <dbReference type="EMBL" id="PWN05872.1"/>
    </source>
</evidence>
<dbReference type="SUPFAM" id="SSF56784">
    <property type="entry name" value="HAD-like"/>
    <property type="match status" value="1"/>
</dbReference>
<dbReference type="RefSeq" id="WP_109647315.1">
    <property type="nucleotide sequence ID" value="NZ_QGGB01000008.1"/>
</dbReference>
<evidence type="ECO:0000256" key="9">
    <source>
        <dbReference type="ARBA" id="ARBA00022840"/>
    </source>
</evidence>
<evidence type="ECO:0000313" key="19">
    <source>
        <dbReference type="Proteomes" id="UP000245533"/>
    </source>
</evidence>
<keyword evidence="11" id="KW-1278">Translocase</keyword>
<name>A0A316TU89_9BACT</name>
<dbReference type="AlphaFoldDB" id="A0A316TU89"/>
<dbReference type="NCBIfam" id="TIGR01511">
    <property type="entry name" value="ATPase-IB1_Cu"/>
    <property type="match status" value="1"/>
</dbReference>
<keyword evidence="4 15" id="KW-1003">Cell membrane</keyword>
<dbReference type="GO" id="GO:0005886">
    <property type="term" value="C:plasma membrane"/>
    <property type="evidence" value="ECO:0007669"/>
    <property type="project" value="UniProtKB-SubCell"/>
</dbReference>
<comment type="caution">
    <text evidence="18">The sequence shown here is derived from an EMBL/GenBank/DDBJ whole genome shotgun (WGS) entry which is preliminary data.</text>
</comment>
<evidence type="ECO:0000256" key="13">
    <source>
        <dbReference type="ARBA" id="ARBA00023065"/>
    </source>
</evidence>
<evidence type="ECO:0000256" key="12">
    <source>
        <dbReference type="ARBA" id="ARBA00022989"/>
    </source>
</evidence>
<evidence type="ECO:0000259" key="17">
    <source>
        <dbReference type="Pfam" id="PF00122"/>
    </source>
</evidence>
<dbReference type="InterPro" id="IPR023298">
    <property type="entry name" value="ATPase_P-typ_TM_dom_sf"/>
</dbReference>
<accession>A0A316TU89</accession>
<dbReference type="SFLD" id="SFLDF00027">
    <property type="entry name" value="p-type_atpase"/>
    <property type="match status" value="1"/>
</dbReference>
<dbReference type="EMBL" id="QGGB01000008">
    <property type="protein sequence ID" value="PWN05872.1"/>
    <property type="molecule type" value="Genomic_DNA"/>
</dbReference>
<dbReference type="InterPro" id="IPR059000">
    <property type="entry name" value="ATPase_P-type_domA"/>
</dbReference>
<reference evidence="18 19" key="1">
    <citation type="submission" date="2018-05" db="EMBL/GenBank/DDBJ databases">
        <title>Rhodohalobacter halophilus gen. nov., sp. nov., a moderately halophilic member of the family Balneolaceae.</title>
        <authorList>
            <person name="Liu Z.-W."/>
        </authorList>
    </citation>
    <scope>NUCLEOTIDE SEQUENCE [LARGE SCALE GENOMIC DNA]</scope>
    <source>
        <strain evidence="18 19">8A47</strain>
    </source>
</reference>
<keyword evidence="13" id="KW-0406">Ion transport</keyword>
<dbReference type="NCBIfam" id="TIGR01494">
    <property type="entry name" value="ATPase_P-type"/>
    <property type="match status" value="1"/>
</dbReference>
<dbReference type="SFLD" id="SFLDS00003">
    <property type="entry name" value="Haloacid_Dehalogenase"/>
    <property type="match status" value="1"/>
</dbReference>
<dbReference type="SFLD" id="SFLDG00002">
    <property type="entry name" value="C1.7:_P-type_atpase_like"/>
    <property type="match status" value="1"/>
</dbReference>
<dbReference type="GO" id="GO:0005524">
    <property type="term" value="F:ATP binding"/>
    <property type="evidence" value="ECO:0007669"/>
    <property type="project" value="UniProtKB-UniRule"/>
</dbReference>
<feature type="transmembrane region" description="Helical" evidence="15">
    <location>
        <begin position="292"/>
        <end position="314"/>
    </location>
</feature>
<feature type="transmembrane region" description="Helical" evidence="15">
    <location>
        <begin position="81"/>
        <end position="103"/>
    </location>
</feature>
<dbReference type="PRINTS" id="PR00119">
    <property type="entry name" value="CATATPASE"/>
</dbReference>
<dbReference type="GO" id="GO:0055070">
    <property type="term" value="P:copper ion homeostasis"/>
    <property type="evidence" value="ECO:0007669"/>
    <property type="project" value="TreeGrafter"/>
</dbReference>
<dbReference type="InterPro" id="IPR001757">
    <property type="entry name" value="P_typ_ATPase"/>
</dbReference>
<evidence type="ECO:0000256" key="11">
    <source>
        <dbReference type="ARBA" id="ARBA00022967"/>
    </source>
</evidence>
<keyword evidence="3" id="KW-0813">Transport</keyword>
<keyword evidence="19" id="KW-1185">Reference proteome</keyword>
<dbReference type="InterPro" id="IPR018303">
    <property type="entry name" value="ATPase_P-typ_P_site"/>
</dbReference>
<feature type="transmembrane region" description="Helical" evidence="15">
    <location>
        <begin position="139"/>
        <end position="157"/>
    </location>
</feature>
<dbReference type="Pfam" id="PF00122">
    <property type="entry name" value="E1-E2_ATPase"/>
    <property type="match status" value="1"/>
</dbReference>
<evidence type="ECO:0000256" key="5">
    <source>
        <dbReference type="ARBA" id="ARBA00022553"/>
    </source>
</evidence>
<dbReference type="GO" id="GO:0005507">
    <property type="term" value="F:copper ion binding"/>
    <property type="evidence" value="ECO:0007669"/>
    <property type="project" value="TreeGrafter"/>
</dbReference>
<keyword evidence="9 15" id="KW-0067">ATP-binding</keyword>
<dbReference type="InterPro" id="IPR036412">
    <property type="entry name" value="HAD-like_sf"/>
</dbReference>
<evidence type="ECO:0000256" key="14">
    <source>
        <dbReference type="ARBA" id="ARBA00023136"/>
    </source>
</evidence>
<evidence type="ECO:0000256" key="10">
    <source>
        <dbReference type="ARBA" id="ARBA00022842"/>
    </source>
</evidence>
<evidence type="ECO:0000256" key="7">
    <source>
        <dbReference type="ARBA" id="ARBA00022723"/>
    </source>
</evidence>
<dbReference type="InterPro" id="IPR023214">
    <property type="entry name" value="HAD_sf"/>
</dbReference>
<dbReference type="Gene3D" id="2.70.150.10">
    <property type="entry name" value="Calcium-transporting ATPase, cytoplasmic transduction domain A"/>
    <property type="match status" value="1"/>
</dbReference>
<dbReference type="InterPro" id="IPR008250">
    <property type="entry name" value="ATPase_P-typ_transduc_dom_A_sf"/>
</dbReference>
<dbReference type="PANTHER" id="PTHR43520:SF5">
    <property type="entry name" value="CATION-TRANSPORTING P-TYPE ATPASE-RELATED"/>
    <property type="match status" value="1"/>
</dbReference>
<keyword evidence="7 15" id="KW-0479">Metal-binding</keyword>
<dbReference type="Pfam" id="PF00702">
    <property type="entry name" value="Hydrolase"/>
    <property type="match status" value="1"/>
</dbReference>
<keyword evidence="5" id="KW-0597">Phosphoprotein</keyword>
<proteinExistence type="inferred from homology"/>
<dbReference type="OrthoDB" id="1521937at2"/>
<organism evidence="18 19">
    <name type="scientific">Rhodohalobacter mucosus</name>
    <dbReference type="NCBI Taxonomy" id="2079485"/>
    <lineage>
        <taxon>Bacteria</taxon>
        <taxon>Pseudomonadati</taxon>
        <taxon>Balneolota</taxon>
        <taxon>Balneolia</taxon>
        <taxon>Balneolales</taxon>
        <taxon>Balneolaceae</taxon>
        <taxon>Rhodohalobacter</taxon>
    </lineage>
</organism>
<feature type="domain" description="P-type ATPase A" evidence="17">
    <location>
        <begin position="175"/>
        <end position="276"/>
    </location>
</feature>
<feature type="transmembrane region" description="Helical" evidence="15">
    <location>
        <begin position="630"/>
        <end position="653"/>
    </location>
</feature>
<dbReference type="Gene3D" id="3.40.1110.10">
    <property type="entry name" value="Calcium-transporting ATPase, cytoplasmic domain N"/>
    <property type="match status" value="1"/>
</dbReference>
<dbReference type="SUPFAM" id="SSF81665">
    <property type="entry name" value="Calcium ATPase, transmembrane domain M"/>
    <property type="match status" value="1"/>
</dbReference>
<evidence type="ECO:0000256" key="2">
    <source>
        <dbReference type="ARBA" id="ARBA00006024"/>
    </source>
</evidence>
<comment type="similarity">
    <text evidence="2 15">Belongs to the cation transport ATPase (P-type) (TC 3.A.3) family. Type IB subfamily.</text>
</comment>
<feature type="transmembrane region" description="Helical" evidence="15">
    <location>
        <begin position="115"/>
        <end position="133"/>
    </location>
</feature>